<evidence type="ECO:0000256" key="1">
    <source>
        <dbReference type="SAM" id="MobiDB-lite"/>
    </source>
</evidence>
<keyword evidence="3" id="KW-1185">Reference proteome</keyword>
<evidence type="ECO:0000313" key="3">
    <source>
        <dbReference type="Proteomes" id="UP001085076"/>
    </source>
</evidence>
<dbReference type="OrthoDB" id="1694403at2759"/>
<accession>A0A9D5C7F0</accession>
<protein>
    <submittedName>
        <fullName evidence="2">Uncharacterized protein</fullName>
    </submittedName>
</protein>
<proteinExistence type="predicted"/>
<evidence type="ECO:0000313" key="2">
    <source>
        <dbReference type="EMBL" id="KAJ0967544.1"/>
    </source>
</evidence>
<organism evidence="2 3">
    <name type="scientific">Dioscorea zingiberensis</name>
    <dbReference type="NCBI Taxonomy" id="325984"/>
    <lineage>
        <taxon>Eukaryota</taxon>
        <taxon>Viridiplantae</taxon>
        <taxon>Streptophyta</taxon>
        <taxon>Embryophyta</taxon>
        <taxon>Tracheophyta</taxon>
        <taxon>Spermatophyta</taxon>
        <taxon>Magnoliopsida</taxon>
        <taxon>Liliopsida</taxon>
        <taxon>Dioscoreales</taxon>
        <taxon>Dioscoreaceae</taxon>
        <taxon>Dioscorea</taxon>
    </lineage>
</organism>
<dbReference type="AlphaFoldDB" id="A0A9D5C7F0"/>
<reference evidence="2" key="1">
    <citation type="submission" date="2021-03" db="EMBL/GenBank/DDBJ databases">
        <authorList>
            <person name="Li Z."/>
            <person name="Yang C."/>
        </authorList>
    </citation>
    <scope>NUCLEOTIDE SEQUENCE</scope>
    <source>
        <strain evidence="2">Dzin_1.0</strain>
        <tissue evidence="2">Leaf</tissue>
    </source>
</reference>
<dbReference type="EMBL" id="JAGGNH010000007">
    <property type="protein sequence ID" value="KAJ0967544.1"/>
    <property type="molecule type" value="Genomic_DNA"/>
</dbReference>
<reference evidence="2" key="2">
    <citation type="journal article" date="2022" name="Hortic Res">
        <title>The genome of Dioscorea zingiberensis sheds light on the biosynthesis, origin and evolution of the medicinally important diosgenin saponins.</title>
        <authorList>
            <person name="Li Y."/>
            <person name="Tan C."/>
            <person name="Li Z."/>
            <person name="Guo J."/>
            <person name="Li S."/>
            <person name="Chen X."/>
            <person name="Wang C."/>
            <person name="Dai X."/>
            <person name="Yang H."/>
            <person name="Song W."/>
            <person name="Hou L."/>
            <person name="Xu J."/>
            <person name="Tong Z."/>
            <person name="Xu A."/>
            <person name="Yuan X."/>
            <person name="Wang W."/>
            <person name="Yang Q."/>
            <person name="Chen L."/>
            <person name="Sun Z."/>
            <person name="Wang K."/>
            <person name="Pan B."/>
            <person name="Chen J."/>
            <person name="Bao Y."/>
            <person name="Liu F."/>
            <person name="Qi X."/>
            <person name="Gang D.R."/>
            <person name="Wen J."/>
            <person name="Li J."/>
        </authorList>
    </citation>
    <scope>NUCLEOTIDE SEQUENCE</scope>
    <source>
        <strain evidence="2">Dzin_1.0</strain>
    </source>
</reference>
<feature type="region of interest" description="Disordered" evidence="1">
    <location>
        <begin position="66"/>
        <end position="107"/>
    </location>
</feature>
<name>A0A9D5C7F0_9LILI</name>
<gene>
    <name evidence="2" type="ORF">J5N97_024461</name>
</gene>
<comment type="caution">
    <text evidence="2">The sequence shown here is derived from an EMBL/GenBank/DDBJ whole genome shotgun (WGS) entry which is preliminary data.</text>
</comment>
<sequence>MNDDVLIIFWFINMETSLLSSICGIHQKDIYLEMQKQLMSVGGVEVMETAPARVIRTDRRLTMEKKLETIQEESEDQQGSMKPKRGRPTNSLAVGHAANYEISARRP</sequence>
<dbReference type="Proteomes" id="UP001085076">
    <property type="component" value="Miscellaneous, Linkage group lg07"/>
</dbReference>